<dbReference type="Proteomes" id="UP000659172">
    <property type="component" value="Unassembled WGS sequence"/>
</dbReference>
<evidence type="ECO:0000256" key="1">
    <source>
        <dbReference type="SAM" id="Phobius"/>
    </source>
</evidence>
<protein>
    <submittedName>
        <fullName evidence="2">Uncharacterized protein</fullName>
    </submittedName>
</protein>
<keyword evidence="1" id="KW-0812">Transmembrane</keyword>
<accession>A0ABX2QEA8</accession>
<keyword evidence="1" id="KW-0472">Membrane</keyword>
<comment type="caution">
    <text evidence="2">The sequence shown here is derived from an EMBL/GenBank/DDBJ whole genome shotgun (WGS) entry which is preliminary data.</text>
</comment>
<name>A0ABX2QEA8_9HYPH</name>
<dbReference type="RefSeq" id="WP_176950029.1">
    <property type="nucleotide sequence ID" value="NZ_JABXYK010000006.1"/>
</dbReference>
<organism evidence="2 3">
    <name type="scientific">Mycoplana rhizolycopersici</name>
    <dbReference type="NCBI Taxonomy" id="2746702"/>
    <lineage>
        <taxon>Bacteria</taxon>
        <taxon>Pseudomonadati</taxon>
        <taxon>Pseudomonadota</taxon>
        <taxon>Alphaproteobacteria</taxon>
        <taxon>Hyphomicrobiales</taxon>
        <taxon>Rhizobiaceae</taxon>
        <taxon>Mycoplana</taxon>
    </lineage>
</organism>
<keyword evidence="1" id="KW-1133">Transmembrane helix</keyword>
<feature type="transmembrane region" description="Helical" evidence="1">
    <location>
        <begin position="58"/>
        <end position="82"/>
    </location>
</feature>
<proteinExistence type="predicted"/>
<gene>
    <name evidence="2" type="ORF">HV823_12450</name>
</gene>
<keyword evidence="3" id="KW-1185">Reference proteome</keyword>
<evidence type="ECO:0000313" key="3">
    <source>
        <dbReference type="Proteomes" id="UP000659172"/>
    </source>
</evidence>
<reference evidence="2 3" key="1">
    <citation type="submission" date="2020-06" db="EMBL/GenBank/DDBJ databases">
        <title>Rhizobium sp.nov. isolated from the tomato plant.</title>
        <authorList>
            <person name="Thin K.K."/>
            <person name="Zhang X."/>
            <person name="He S."/>
        </authorList>
    </citation>
    <scope>NUCLEOTIDE SEQUENCE [LARGE SCALE GENOMIC DNA]</scope>
    <source>
        <strain evidence="2 3">DBTS2</strain>
    </source>
</reference>
<dbReference type="EMBL" id="JABXYK010000006">
    <property type="protein sequence ID" value="NVP56062.1"/>
    <property type="molecule type" value="Genomic_DNA"/>
</dbReference>
<sequence>MIRYITRPDIAVAVSPVENQSRRSPDIIDRQRQPGFILPSNEWYSVPLAEAPQVSSGLGAFMIGIIAGSILSSSMIALGAWLF</sequence>
<evidence type="ECO:0000313" key="2">
    <source>
        <dbReference type="EMBL" id="NVP56062.1"/>
    </source>
</evidence>